<keyword evidence="7" id="KW-0436">Ligase</keyword>
<evidence type="ECO:0000256" key="3">
    <source>
        <dbReference type="ARBA" id="ARBA00022989"/>
    </source>
</evidence>
<proteinExistence type="predicted"/>
<evidence type="ECO:0000256" key="1">
    <source>
        <dbReference type="ARBA" id="ARBA00004141"/>
    </source>
</evidence>
<dbReference type="PATRIC" id="fig|1807.14.peg.927"/>
<keyword evidence="4 5" id="KW-0472">Membrane</keyword>
<gene>
    <name evidence="7" type="ORF">MOBUDSM44075_00926</name>
</gene>
<dbReference type="Proteomes" id="UP000036313">
    <property type="component" value="Unassembled WGS sequence"/>
</dbReference>
<organism evidence="7 8">
    <name type="scientific">Mycolicibacterium obuense</name>
    <dbReference type="NCBI Taxonomy" id="1807"/>
    <lineage>
        <taxon>Bacteria</taxon>
        <taxon>Bacillati</taxon>
        <taxon>Actinomycetota</taxon>
        <taxon>Actinomycetes</taxon>
        <taxon>Mycobacteriales</taxon>
        <taxon>Mycobacteriaceae</taxon>
        <taxon>Mycolicibacterium</taxon>
    </lineage>
</organism>
<comment type="subcellular location">
    <subcellularLocation>
        <location evidence="1">Membrane</location>
        <topology evidence="1">Multi-pass membrane protein</topology>
    </subcellularLocation>
</comment>
<dbReference type="InterPro" id="IPR051533">
    <property type="entry name" value="WaaL-like"/>
</dbReference>
<protein>
    <submittedName>
        <fullName evidence="7">O-Antigen ligase</fullName>
    </submittedName>
</protein>
<evidence type="ECO:0000313" key="7">
    <source>
        <dbReference type="EMBL" id="KMO80462.1"/>
    </source>
</evidence>
<keyword evidence="3 5" id="KW-1133">Transmembrane helix</keyword>
<dbReference type="EMBL" id="JYNU01000005">
    <property type="protein sequence ID" value="KMO80462.1"/>
    <property type="molecule type" value="Genomic_DNA"/>
</dbReference>
<dbReference type="AlphaFoldDB" id="A0A0J6WFE0"/>
<dbReference type="InterPro" id="IPR007016">
    <property type="entry name" value="O-antigen_ligase-rel_domated"/>
</dbReference>
<feature type="transmembrane region" description="Helical" evidence="5">
    <location>
        <begin position="193"/>
        <end position="216"/>
    </location>
</feature>
<reference evidence="7 8" key="1">
    <citation type="journal article" date="2015" name="Genome Biol. Evol.">
        <title>Characterization of Three Mycobacterium spp. with Potential Use in Bioremediation by Genome Sequencing and Comparative Genomics.</title>
        <authorList>
            <person name="Das S."/>
            <person name="Pettersson B.M."/>
            <person name="Behra P.R."/>
            <person name="Ramesh M."/>
            <person name="Dasgupta S."/>
            <person name="Bhattacharya A."/>
            <person name="Kirsebom L.A."/>
        </authorList>
    </citation>
    <scope>NUCLEOTIDE SEQUENCE [LARGE SCALE GENOMIC DNA]</scope>
    <source>
        <strain evidence="7 8">DSM 44075</strain>
    </source>
</reference>
<evidence type="ECO:0000313" key="8">
    <source>
        <dbReference type="Proteomes" id="UP000036313"/>
    </source>
</evidence>
<feature type="domain" description="O-antigen ligase-related" evidence="6">
    <location>
        <begin position="64"/>
        <end position="209"/>
    </location>
</feature>
<keyword evidence="2 5" id="KW-0812">Transmembrane</keyword>
<evidence type="ECO:0000256" key="2">
    <source>
        <dbReference type="ARBA" id="ARBA00022692"/>
    </source>
</evidence>
<dbReference type="GO" id="GO:0016020">
    <property type="term" value="C:membrane"/>
    <property type="evidence" value="ECO:0007669"/>
    <property type="project" value="UniProtKB-SubCell"/>
</dbReference>
<evidence type="ECO:0000256" key="4">
    <source>
        <dbReference type="ARBA" id="ARBA00023136"/>
    </source>
</evidence>
<feature type="transmembrane region" description="Helical" evidence="5">
    <location>
        <begin position="61"/>
        <end position="92"/>
    </location>
</feature>
<feature type="transmembrane region" description="Helical" evidence="5">
    <location>
        <begin position="228"/>
        <end position="246"/>
    </location>
</feature>
<evidence type="ECO:0000259" key="6">
    <source>
        <dbReference type="Pfam" id="PF04932"/>
    </source>
</evidence>
<dbReference type="PANTHER" id="PTHR37422">
    <property type="entry name" value="TEICHURONIC ACID BIOSYNTHESIS PROTEIN TUAE"/>
    <property type="match status" value="1"/>
</dbReference>
<dbReference type="GO" id="GO:0016874">
    <property type="term" value="F:ligase activity"/>
    <property type="evidence" value="ECO:0007669"/>
    <property type="project" value="UniProtKB-KW"/>
</dbReference>
<accession>A0A0J6WFE0</accession>
<dbReference type="Pfam" id="PF04932">
    <property type="entry name" value="Wzy_C"/>
    <property type="match status" value="1"/>
</dbReference>
<feature type="transmembrane region" description="Helical" evidence="5">
    <location>
        <begin position="104"/>
        <end position="122"/>
    </location>
</feature>
<evidence type="ECO:0000256" key="5">
    <source>
        <dbReference type="SAM" id="Phobius"/>
    </source>
</evidence>
<feature type="transmembrane region" description="Helical" evidence="5">
    <location>
        <begin position="38"/>
        <end position="55"/>
    </location>
</feature>
<sequence>MAVIAYYLKFSTVYYYDAHQRPNILGSQPFRGFTAHKILMGLYVTVGLASVLATMRGAARAFWIIILGLCVALTGSMIGIVIFAITPLLFFLIKKCALSGIRPWNMLLTGGALAAISAYFVYANWQNLLALLERDSTLTGRTTLWNLGVDAWLQRPLLGWGFGAYLQSANSDLTNRAFNRYGTWDIPHFHQSFIQTAVDLGAVGVVILVGILFYVLAASYKYALNTDAATGSFAFVTIAVLIMSGMVMFAYFNYNHLGTFLVMLLFFALRRESAISDRGPIVGATERVAMPADSQRLLDVRRRPARRSFSNLVEPRYPGYRLIPSGNAAKAKRAF</sequence>
<dbReference type="PANTHER" id="PTHR37422:SF17">
    <property type="entry name" value="O-ANTIGEN LIGASE"/>
    <property type="match status" value="1"/>
</dbReference>
<name>A0A0J6WFE0_9MYCO</name>
<comment type="caution">
    <text evidence="7">The sequence shown here is derived from an EMBL/GenBank/DDBJ whole genome shotgun (WGS) entry which is preliminary data.</text>
</comment>